<feature type="compositionally biased region" description="Polar residues" evidence="1">
    <location>
        <begin position="36"/>
        <end position="59"/>
    </location>
</feature>
<keyword evidence="2" id="KW-0808">Transferase</keyword>
<feature type="compositionally biased region" description="Basic and acidic residues" evidence="1">
    <location>
        <begin position="1"/>
        <end position="10"/>
    </location>
</feature>
<comment type="caution">
    <text evidence="2">The sequence shown here is derived from an EMBL/GenBank/DDBJ whole genome shotgun (WGS) entry which is preliminary data.</text>
</comment>
<name>A0AAE1LDE6_9NEOP</name>
<evidence type="ECO:0000256" key="1">
    <source>
        <dbReference type="SAM" id="MobiDB-lite"/>
    </source>
</evidence>
<feature type="compositionally biased region" description="Polar residues" evidence="1">
    <location>
        <begin position="12"/>
        <end position="28"/>
    </location>
</feature>
<accession>A0AAE1LDE6</accession>
<keyword evidence="3" id="KW-1185">Reference proteome</keyword>
<dbReference type="EMBL" id="JAHWGI010000383">
    <property type="protein sequence ID" value="KAK3914629.1"/>
    <property type="molecule type" value="Genomic_DNA"/>
</dbReference>
<sequence length="114" mass="12130">MHPPHGEGNRDLSIQTTSPVGTRLSTVAETPDTPHSPAQPSLPQSLARLFTSSTPQQTDSAKRPRLDAPPYPAALFCALARPRPRSGRPARAAGAASHESVREPSRDTIPNGHL</sequence>
<evidence type="ECO:0000313" key="2">
    <source>
        <dbReference type="EMBL" id="KAK3914629.1"/>
    </source>
</evidence>
<reference evidence="2" key="2">
    <citation type="journal article" date="2023" name="BMC Genomics">
        <title>Pest status, molecular evolution, and epigenetic factors derived from the genome assembly of Frankliniella fusca, a thysanopteran phytovirus vector.</title>
        <authorList>
            <person name="Catto M.A."/>
            <person name="Labadie P.E."/>
            <person name="Jacobson A.L."/>
            <person name="Kennedy G.G."/>
            <person name="Srinivasan R."/>
            <person name="Hunt B.G."/>
        </authorList>
    </citation>
    <scope>NUCLEOTIDE SEQUENCE</scope>
    <source>
        <strain evidence="2">PL_HMW_Pooled</strain>
    </source>
</reference>
<evidence type="ECO:0000313" key="3">
    <source>
        <dbReference type="Proteomes" id="UP001219518"/>
    </source>
</evidence>
<proteinExistence type="predicted"/>
<keyword evidence="2" id="KW-0418">Kinase</keyword>
<reference evidence="2" key="1">
    <citation type="submission" date="2021-07" db="EMBL/GenBank/DDBJ databases">
        <authorList>
            <person name="Catto M.A."/>
            <person name="Jacobson A."/>
            <person name="Kennedy G."/>
            <person name="Labadie P."/>
            <person name="Hunt B.G."/>
            <person name="Srinivasan R."/>
        </authorList>
    </citation>
    <scope>NUCLEOTIDE SEQUENCE</scope>
    <source>
        <strain evidence="2">PL_HMW_Pooled</strain>
        <tissue evidence="2">Head</tissue>
    </source>
</reference>
<feature type="region of interest" description="Disordered" evidence="1">
    <location>
        <begin position="1"/>
        <end position="114"/>
    </location>
</feature>
<gene>
    <name evidence="2" type="ORF">KUF71_005425</name>
</gene>
<dbReference type="AlphaFoldDB" id="A0AAE1LDE6"/>
<organism evidence="2 3">
    <name type="scientific">Frankliniella fusca</name>
    <dbReference type="NCBI Taxonomy" id="407009"/>
    <lineage>
        <taxon>Eukaryota</taxon>
        <taxon>Metazoa</taxon>
        <taxon>Ecdysozoa</taxon>
        <taxon>Arthropoda</taxon>
        <taxon>Hexapoda</taxon>
        <taxon>Insecta</taxon>
        <taxon>Pterygota</taxon>
        <taxon>Neoptera</taxon>
        <taxon>Paraneoptera</taxon>
        <taxon>Thysanoptera</taxon>
        <taxon>Terebrantia</taxon>
        <taxon>Thripoidea</taxon>
        <taxon>Thripidae</taxon>
        <taxon>Frankliniella</taxon>
    </lineage>
</organism>
<dbReference type="GO" id="GO:0016301">
    <property type="term" value="F:kinase activity"/>
    <property type="evidence" value="ECO:0007669"/>
    <property type="project" value="UniProtKB-KW"/>
</dbReference>
<dbReference type="Proteomes" id="UP001219518">
    <property type="component" value="Unassembled WGS sequence"/>
</dbReference>
<protein>
    <submittedName>
        <fullName evidence="2">Serine/threonine-protein kinase ATR</fullName>
    </submittedName>
</protein>